<feature type="region of interest" description="Disordered" evidence="1">
    <location>
        <begin position="34"/>
        <end position="55"/>
    </location>
</feature>
<accession>A0A1L7WVI0</accession>
<sequence>MVYKGKNPRQQGGAGAKKHCKNCGDNNSHFTADCRKKGGANGGKKHCKNCGDNNSHVTADCKKGKNDQKGDHFNNACPTKNGGKGNNGDKKPSRPCSHCSGEHFDSNCNQNGSKQKDKYSQAGSWQNEDLPINQTCSICGKQHQTSGCPNYPQQATNTYMQTTAEVNAILIKALNDHPGNETEVMSQWRVAYPHLAEPQLQQQSQQYIQFHAIAPVMNTQPFATWESMGQSFQNMQIAQPYEETSMTGRSYIPAQVQSIMRYGNFGAVPDSIDRDGDVVMDEWSYVG</sequence>
<protein>
    <recommendedName>
        <fullName evidence="4">CCHC-type domain-containing protein</fullName>
    </recommendedName>
</protein>
<dbReference type="Proteomes" id="UP000184330">
    <property type="component" value="Unassembled WGS sequence"/>
</dbReference>
<evidence type="ECO:0000256" key="1">
    <source>
        <dbReference type="SAM" id="MobiDB-lite"/>
    </source>
</evidence>
<keyword evidence="3" id="KW-1185">Reference proteome</keyword>
<evidence type="ECO:0008006" key="4">
    <source>
        <dbReference type="Google" id="ProtNLM"/>
    </source>
</evidence>
<evidence type="ECO:0000313" key="3">
    <source>
        <dbReference type="Proteomes" id="UP000184330"/>
    </source>
</evidence>
<dbReference type="EMBL" id="FJOG01000008">
    <property type="protein sequence ID" value="CZR56784.1"/>
    <property type="molecule type" value="Genomic_DNA"/>
</dbReference>
<reference evidence="2 3" key="1">
    <citation type="submission" date="2016-03" db="EMBL/GenBank/DDBJ databases">
        <authorList>
            <person name="Ploux O."/>
        </authorList>
    </citation>
    <scope>NUCLEOTIDE SEQUENCE [LARGE SCALE GENOMIC DNA]</scope>
    <source>
        <strain evidence="2 3">UAMH 11012</strain>
    </source>
</reference>
<organism evidence="2 3">
    <name type="scientific">Phialocephala subalpina</name>
    <dbReference type="NCBI Taxonomy" id="576137"/>
    <lineage>
        <taxon>Eukaryota</taxon>
        <taxon>Fungi</taxon>
        <taxon>Dikarya</taxon>
        <taxon>Ascomycota</taxon>
        <taxon>Pezizomycotina</taxon>
        <taxon>Leotiomycetes</taxon>
        <taxon>Helotiales</taxon>
        <taxon>Mollisiaceae</taxon>
        <taxon>Phialocephala</taxon>
        <taxon>Phialocephala fortinii species complex</taxon>
    </lineage>
</organism>
<feature type="region of interest" description="Disordered" evidence="1">
    <location>
        <begin position="1"/>
        <end position="20"/>
    </location>
</feature>
<dbReference type="AlphaFoldDB" id="A0A1L7WVI0"/>
<evidence type="ECO:0000313" key="2">
    <source>
        <dbReference type="EMBL" id="CZR56784.1"/>
    </source>
</evidence>
<feature type="region of interest" description="Disordered" evidence="1">
    <location>
        <begin position="72"/>
        <end position="96"/>
    </location>
</feature>
<gene>
    <name evidence="2" type="ORF">PAC_06673</name>
</gene>
<proteinExistence type="predicted"/>
<name>A0A1L7WVI0_9HELO</name>
<dbReference type="OrthoDB" id="3563591at2759"/>